<dbReference type="PANTHER" id="PTHR43353:SF6">
    <property type="entry name" value="CYTOPLASMIC ALDEHYDE DEHYDROGENASE (EUROFUNG)"/>
    <property type="match status" value="1"/>
</dbReference>
<dbReference type="InterPro" id="IPR016162">
    <property type="entry name" value="Ald_DH_N"/>
</dbReference>
<evidence type="ECO:0000313" key="4">
    <source>
        <dbReference type="Proteomes" id="UP000777438"/>
    </source>
</evidence>
<dbReference type="InterPro" id="IPR050740">
    <property type="entry name" value="Aldehyde_DH_Superfamily"/>
</dbReference>
<dbReference type="OrthoDB" id="310895at2759"/>
<accession>A0A9P8VUX1</accession>
<dbReference type="InterPro" id="IPR015590">
    <property type="entry name" value="Aldehyde_DH_dom"/>
</dbReference>
<evidence type="ECO:0000313" key="3">
    <source>
        <dbReference type="EMBL" id="KAH6877161.1"/>
    </source>
</evidence>
<name>A0A9P8VUX1_9HYPO</name>
<keyword evidence="4" id="KW-1185">Reference proteome</keyword>
<proteinExistence type="predicted"/>
<gene>
    <name evidence="3" type="ORF">B0T10DRAFT_584601</name>
</gene>
<organism evidence="3 4">
    <name type="scientific">Thelonectria olida</name>
    <dbReference type="NCBI Taxonomy" id="1576542"/>
    <lineage>
        <taxon>Eukaryota</taxon>
        <taxon>Fungi</taxon>
        <taxon>Dikarya</taxon>
        <taxon>Ascomycota</taxon>
        <taxon>Pezizomycotina</taxon>
        <taxon>Sordariomycetes</taxon>
        <taxon>Hypocreomycetidae</taxon>
        <taxon>Hypocreales</taxon>
        <taxon>Nectriaceae</taxon>
        <taxon>Thelonectria</taxon>
    </lineage>
</organism>
<protein>
    <submittedName>
        <fullName evidence="3">Aldehyde dehydrogenase domain-containing protein</fullName>
    </submittedName>
</protein>
<dbReference type="Gene3D" id="3.40.309.10">
    <property type="entry name" value="Aldehyde Dehydrogenase, Chain A, domain 2"/>
    <property type="match status" value="1"/>
</dbReference>
<dbReference type="InterPro" id="IPR016163">
    <property type="entry name" value="Ald_DH_C"/>
</dbReference>
<reference evidence="3 4" key="1">
    <citation type="journal article" date="2021" name="Nat. Commun.">
        <title>Genetic determinants of endophytism in the Arabidopsis root mycobiome.</title>
        <authorList>
            <person name="Mesny F."/>
            <person name="Miyauchi S."/>
            <person name="Thiergart T."/>
            <person name="Pickel B."/>
            <person name="Atanasova L."/>
            <person name="Karlsson M."/>
            <person name="Huettel B."/>
            <person name="Barry K.W."/>
            <person name="Haridas S."/>
            <person name="Chen C."/>
            <person name="Bauer D."/>
            <person name="Andreopoulos W."/>
            <person name="Pangilinan J."/>
            <person name="LaButti K."/>
            <person name="Riley R."/>
            <person name="Lipzen A."/>
            <person name="Clum A."/>
            <person name="Drula E."/>
            <person name="Henrissat B."/>
            <person name="Kohler A."/>
            <person name="Grigoriev I.V."/>
            <person name="Martin F.M."/>
            <person name="Hacquard S."/>
        </authorList>
    </citation>
    <scope>NUCLEOTIDE SEQUENCE [LARGE SCALE GENOMIC DNA]</scope>
    <source>
        <strain evidence="3 4">MPI-CAGE-CH-0241</strain>
    </source>
</reference>
<dbReference type="GO" id="GO:0009450">
    <property type="term" value="P:gamma-aminobutyric acid catabolic process"/>
    <property type="evidence" value="ECO:0007669"/>
    <property type="project" value="TreeGrafter"/>
</dbReference>
<feature type="domain" description="Aldehyde dehydrogenase" evidence="2">
    <location>
        <begin position="47"/>
        <end position="483"/>
    </location>
</feature>
<dbReference type="AlphaFoldDB" id="A0A9P8VUX1"/>
<dbReference type="Gene3D" id="3.40.605.10">
    <property type="entry name" value="Aldehyde Dehydrogenase, Chain A, domain 1"/>
    <property type="match status" value="1"/>
</dbReference>
<evidence type="ECO:0000259" key="2">
    <source>
        <dbReference type="Pfam" id="PF00171"/>
    </source>
</evidence>
<dbReference type="Proteomes" id="UP000777438">
    <property type="component" value="Unassembled WGS sequence"/>
</dbReference>
<dbReference type="Pfam" id="PF00171">
    <property type="entry name" value="Aldedh"/>
    <property type="match status" value="1"/>
</dbReference>
<keyword evidence="1" id="KW-0560">Oxidoreductase</keyword>
<dbReference type="InterPro" id="IPR016161">
    <property type="entry name" value="Ald_DH/histidinol_DH"/>
</dbReference>
<dbReference type="EMBL" id="JAGPYM010000031">
    <property type="protein sequence ID" value="KAH6877161.1"/>
    <property type="molecule type" value="Genomic_DNA"/>
</dbReference>
<evidence type="ECO:0000256" key="1">
    <source>
        <dbReference type="ARBA" id="ARBA00023002"/>
    </source>
</evidence>
<dbReference type="PANTHER" id="PTHR43353">
    <property type="entry name" value="SUCCINATE-SEMIALDEHYDE DEHYDROGENASE, MITOCHONDRIAL"/>
    <property type="match status" value="1"/>
</dbReference>
<sequence length="487" mass="51933">MANTATLTQSSLSASQAVAKIPLIIEGTPVFNGTGQRIHETSTGSYFQGAEISDCQQAVQSSSNAFCSWSKTSPLGRRRLLLHLAQLLHERQDEIKVIIQTEIHCSEAWAARNVSDSIALIEESASLITSRSMNGSIPHTDGHGSFGFVFNRPLGVILGIAPWNGPLILGFRAVVAPVATGNTAILKGSELSPRTHHFIAQLFVDAGFPPGVVNFILHRPQDAADVVKTLITHPAVRKINFTGSTAVGRIISETAGRCLKPVLLELGGKNCAIVLKDADVSKAVNATLQGATLNGGQICMSTDLAIVTSDVADSFKDKLRQAVEKLRGTSHKVIIERSAARSLALSTDANGKGAKVTSTIELPSSTLGPQHVPVTLIENVQSSMDFFSQESFGPLLGVVVVDSEEEAIRLVNECEYGLSCAIWTQNHHHALELAQRLDVGAVHINASTVHDEATLPHGGSKLSGFGRFGAEWGLQEFVQTQTVILNP</sequence>
<comment type="caution">
    <text evidence="3">The sequence shown here is derived from an EMBL/GenBank/DDBJ whole genome shotgun (WGS) entry which is preliminary data.</text>
</comment>
<dbReference type="GO" id="GO:0004777">
    <property type="term" value="F:succinate-semialdehyde dehydrogenase (NAD+) activity"/>
    <property type="evidence" value="ECO:0007669"/>
    <property type="project" value="TreeGrafter"/>
</dbReference>
<dbReference type="SUPFAM" id="SSF53720">
    <property type="entry name" value="ALDH-like"/>
    <property type="match status" value="1"/>
</dbReference>